<dbReference type="AlphaFoldDB" id="G5JE77"/>
<dbReference type="PATRIC" id="fig|423471.3.peg.5341"/>
<dbReference type="EMBL" id="AESD01000938">
    <property type="protein sequence ID" value="EHJ09513.1"/>
    <property type="molecule type" value="Genomic_DNA"/>
</dbReference>
<name>G5JE77_CROWT</name>
<protein>
    <submittedName>
        <fullName evidence="1">Uncharacterized protein</fullName>
    </submittedName>
</protein>
<sequence length="83" mass="9307">MENHQNLTHGNSEITPLFESLDTSQSDAIKGGFFFRARGSSSSNRTYNYEKSFNNYQYSGNYQVTALNEVSAGDENSFNVFSS</sequence>
<proteinExistence type="predicted"/>
<evidence type="ECO:0000313" key="1">
    <source>
        <dbReference type="EMBL" id="EHJ09513.1"/>
    </source>
</evidence>
<comment type="caution">
    <text evidence="1">The sequence shown here is derived from an EMBL/GenBank/DDBJ whole genome shotgun (WGS) entry which is preliminary data.</text>
</comment>
<evidence type="ECO:0000313" key="2">
    <source>
        <dbReference type="Proteomes" id="UP000003477"/>
    </source>
</evidence>
<organism evidence="1 2">
    <name type="scientific">Crocosphaera watsonii WH 0003</name>
    <dbReference type="NCBI Taxonomy" id="423471"/>
    <lineage>
        <taxon>Bacteria</taxon>
        <taxon>Bacillati</taxon>
        <taxon>Cyanobacteriota</taxon>
        <taxon>Cyanophyceae</taxon>
        <taxon>Oscillatoriophycideae</taxon>
        <taxon>Chroococcales</taxon>
        <taxon>Aphanothecaceae</taxon>
        <taxon>Crocosphaera</taxon>
    </lineage>
</organism>
<accession>G5JE77</accession>
<dbReference type="Proteomes" id="UP000003477">
    <property type="component" value="Unassembled WGS sequence"/>
</dbReference>
<gene>
    <name evidence="1" type="ORF">CWATWH0003_B064</name>
</gene>
<reference evidence="1 2" key="1">
    <citation type="journal article" date="2011" name="Front. Microbiol.">
        <title>Two Strains of Crocosphaera watsonii with Highly Conserved Genomes are Distinguished by Strain-Specific Features.</title>
        <authorList>
            <person name="Bench S.R."/>
            <person name="Ilikchyan I.N."/>
            <person name="Tripp H.J."/>
            <person name="Zehr J.P."/>
        </authorList>
    </citation>
    <scope>NUCLEOTIDE SEQUENCE [LARGE SCALE GENOMIC DNA]</scope>
    <source>
        <strain evidence="1 2">WH 0003</strain>
    </source>
</reference>